<dbReference type="AlphaFoldDB" id="A0A369IEJ9"/>
<evidence type="ECO:0000256" key="1">
    <source>
        <dbReference type="ARBA" id="ARBA00022485"/>
    </source>
</evidence>
<dbReference type="SUPFAM" id="SSF51905">
    <property type="entry name" value="FAD/NAD(P)-binding domain"/>
    <property type="match status" value="1"/>
</dbReference>
<sequence>MIKAEATGKRLPKSVTLTADLAVVGGGLAGLCGAITAARGGIKVVLVTDRPVLGGNSSSEVRLWVLGATSHMGNNNRWAREGGVIDELLVENMYRNPDSNPLIFDTILLEKVVSEPNITLLLNTSVYDLDKSSPDTISKVYAFCSQNSTQYELVAPLFCDASGDGILGFLSGAAFRMGAESKEEFGEKFAPSKEYGELLGHSLYFYSKDVGKPINFVPPSFAHDVTQKVPKFRSFNTQEFGCKLWWIEYGGRLDTVHETETIKWELWKVVYGVWNYIKNSGNFPEAANLTLEWVGHIPGKRESRRFEGDYMLIQQDIVEQRAHYDDVAFGGWSIDLHPSDGVFSEIGQSSCNQWHSKGLYGIPYRCFYSKNINNLFIAGRIISASHVAFGSSRVMATSAHGGQVVGMAAKVCIEKGLLPRQLSEKQHITYLQQELLKTGQHIPALRLQDAQDLVQKATVSASSELALEELLPSGEPQRLAFSVAQMLPIANLADVKFKTILHPYADEPTELEIELRISSKATNHTPDIILEKRTISLQKGRNCVHLEFDIVDALTGNQDLESLGYAFLVIQKNEKVRIHYSDQRITGILSVFNTINEAVSNYGKQEPVEDIGVDTFEFWCPQRRPAGKNLALKVEPAFSAFQAENIRNGLQRPTGQPNAWVADYTDKNPSLLLEWAEKQHISEIVLHFDTDFDHPMETVLMAHPENEMPFCVKNVRILNDKNEVVAQIKNNHQSQRTIVLEHAIVTQSLTIEVEHPSVNVPAALMEVRCY</sequence>
<dbReference type="PANTHER" id="PTHR43498">
    <property type="entry name" value="FERREDOXIN:COB-COM HETERODISULFIDE REDUCTASE SUBUNIT A"/>
    <property type="match status" value="1"/>
</dbReference>
<keyword evidence="1" id="KW-0004">4Fe-4S</keyword>
<keyword evidence="5" id="KW-0411">Iron-sulfur</keyword>
<accession>A0A369IEJ9</accession>
<comment type="caution">
    <text evidence="6">The sequence shown here is derived from an EMBL/GenBank/DDBJ whole genome shotgun (WGS) entry which is preliminary data.</text>
</comment>
<dbReference type="InterPro" id="IPR039650">
    <property type="entry name" value="HdrA-like"/>
</dbReference>
<dbReference type="PANTHER" id="PTHR43498:SF1">
    <property type="entry name" value="COB--COM HETERODISULFIDE REDUCTASE IRON-SULFUR SUBUNIT A"/>
    <property type="match status" value="1"/>
</dbReference>
<dbReference type="Pfam" id="PF12831">
    <property type="entry name" value="FAD_oxidored"/>
    <property type="match status" value="1"/>
</dbReference>
<organism evidence="6 7">
    <name type="scientific">Runella aurantiaca</name>
    <dbReference type="NCBI Taxonomy" id="2282308"/>
    <lineage>
        <taxon>Bacteria</taxon>
        <taxon>Pseudomonadati</taxon>
        <taxon>Bacteroidota</taxon>
        <taxon>Cytophagia</taxon>
        <taxon>Cytophagales</taxon>
        <taxon>Spirosomataceae</taxon>
        <taxon>Runella</taxon>
    </lineage>
</organism>
<name>A0A369IEJ9_9BACT</name>
<protein>
    <submittedName>
        <fullName evidence="6">FAD-dependent oxidoreductase</fullName>
    </submittedName>
</protein>
<dbReference type="EMBL" id="QPIW01000002">
    <property type="protein sequence ID" value="RDB07270.1"/>
    <property type="molecule type" value="Genomic_DNA"/>
</dbReference>
<dbReference type="GO" id="GO:0051539">
    <property type="term" value="F:4 iron, 4 sulfur cluster binding"/>
    <property type="evidence" value="ECO:0007669"/>
    <property type="project" value="UniProtKB-KW"/>
</dbReference>
<evidence type="ECO:0000313" key="7">
    <source>
        <dbReference type="Proteomes" id="UP000253141"/>
    </source>
</evidence>
<reference evidence="6 7" key="1">
    <citation type="submission" date="2018-07" db="EMBL/GenBank/DDBJ databases">
        <title>Genome analysis of Runella aurantiaca.</title>
        <authorList>
            <person name="Yang X."/>
        </authorList>
    </citation>
    <scope>NUCLEOTIDE SEQUENCE [LARGE SCALE GENOMIC DNA]</scope>
    <source>
        <strain evidence="6 7">YX9</strain>
    </source>
</reference>
<keyword evidence="7" id="KW-1185">Reference proteome</keyword>
<dbReference type="Gene3D" id="3.50.50.60">
    <property type="entry name" value="FAD/NAD(P)-binding domain"/>
    <property type="match status" value="1"/>
</dbReference>
<evidence type="ECO:0000256" key="3">
    <source>
        <dbReference type="ARBA" id="ARBA00023002"/>
    </source>
</evidence>
<evidence type="ECO:0000313" key="6">
    <source>
        <dbReference type="EMBL" id="RDB07270.1"/>
    </source>
</evidence>
<evidence type="ECO:0000256" key="5">
    <source>
        <dbReference type="ARBA" id="ARBA00023014"/>
    </source>
</evidence>
<dbReference type="GO" id="GO:0016491">
    <property type="term" value="F:oxidoreductase activity"/>
    <property type="evidence" value="ECO:0007669"/>
    <property type="project" value="UniProtKB-KW"/>
</dbReference>
<keyword evidence="2" id="KW-0479">Metal-binding</keyword>
<dbReference type="OrthoDB" id="9780658at2"/>
<dbReference type="GO" id="GO:0046872">
    <property type="term" value="F:metal ion binding"/>
    <property type="evidence" value="ECO:0007669"/>
    <property type="project" value="UniProtKB-KW"/>
</dbReference>
<dbReference type="RefSeq" id="WP_114459850.1">
    <property type="nucleotide sequence ID" value="NZ_QPIW01000002.1"/>
</dbReference>
<evidence type="ECO:0000256" key="2">
    <source>
        <dbReference type="ARBA" id="ARBA00022723"/>
    </source>
</evidence>
<dbReference type="Proteomes" id="UP000253141">
    <property type="component" value="Unassembled WGS sequence"/>
</dbReference>
<evidence type="ECO:0000256" key="4">
    <source>
        <dbReference type="ARBA" id="ARBA00023004"/>
    </source>
</evidence>
<keyword evidence="3" id="KW-0560">Oxidoreductase</keyword>
<dbReference type="InterPro" id="IPR036188">
    <property type="entry name" value="FAD/NAD-bd_sf"/>
</dbReference>
<keyword evidence="4" id="KW-0408">Iron</keyword>
<gene>
    <name evidence="6" type="ORF">DVG78_04465</name>
</gene>
<proteinExistence type="predicted"/>